<evidence type="ECO:0000313" key="2">
    <source>
        <dbReference type="EMBL" id="KAK1945547.1"/>
    </source>
</evidence>
<protein>
    <recommendedName>
        <fullName evidence="4">Crinkler (CRN) family protein</fullName>
    </recommendedName>
</protein>
<organism evidence="2 3">
    <name type="scientific">Phytophthora citrophthora</name>
    <dbReference type="NCBI Taxonomy" id="4793"/>
    <lineage>
        <taxon>Eukaryota</taxon>
        <taxon>Sar</taxon>
        <taxon>Stramenopiles</taxon>
        <taxon>Oomycota</taxon>
        <taxon>Peronosporomycetes</taxon>
        <taxon>Peronosporales</taxon>
        <taxon>Peronosporaceae</taxon>
        <taxon>Phytophthora</taxon>
    </lineage>
</organism>
<dbReference type="PANTHER" id="PTHR33129:SF1">
    <property type="entry name" value="ATP-BINDING PROTEIN"/>
    <property type="match status" value="1"/>
</dbReference>
<dbReference type="AlphaFoldDB" id="A0AAD9LSH8"/>
<evidence type="ECO:0000256" key="1">
    <source>
        <dbReference type="SAM" id="MobiDB-lite"/>
    </source>
</evidence>
<feature type="region of interest" description="Disordered" evidence="1">
    <location>
        <begin position="332"/>
        <end position="355"/>
    </location>
</feature>
<proteinExistence type="predicted"/>
<keyword evidence="3" id="KW-1185">Reference proteome</keyword>
<evidence type="ECO:0000313" key="3">
    <source>
        <dbReference type="Proteomes" id="UP001259832"/>
    </source>
</evidence>
<dbReference type="PANTHER" id="PTHR33129">
    <property type="entry name" value="PROTEIN KINASE DOMAIN-CONTAINING PROTEIN-RELATED"/>
    <property type="match status" value="1"/>
</dbReference>
<dbReference type="Proteomes" id="UP001259832">
    <property type="component" value="Unassembled WGS sequence"/>
</dbReference>
<reference evidence="2" key="1">
    <citation type="submission" date="2023-08" db="EMBL/GenBank/DDBJ databases">
        <title>Reference Genome Resource for the Citrus Pathogen Phytophthora citrophthora.</title>
        <authorList>
            <person name="Moller H."/>
            <person name="Coetzee B."/>
            <person name="Rose L.J."/>
            <person name="Van Niekerk J.M."/>
        </authorList>
    </citation>
    <scope>NUCLEOTIDE SEQUENCE</scope>
    <source>
        <strain evidence="2">STE-U-9442</strain>
    </source>
</reference>
<gene>
    <name evidence="2" type="ORF">P3T76_002595</name>
</gene>
<dbReference type="EMBL" id="JASMQC010000004">
    <property type="protein sequence ID" value="KAK1945547.1"/>
    <property type="molecule type" value="Genomic_DNA"/>
</dbReference>
<evidence type="ECO:0008006" key="4">
    <source>
        <dbReference type="Google" id="ProtNLM"/>
    </source>
</evidence>
<name>A0AAD9LSH8_9STRA</name>
<sequence>MRFFPTLILEHTPRRTMVTLYCAVVGDVGHPFAVHIDPDLSEKEQPEAEEKEDGEEEWLTKFDILQGVDETACKRQLHENEKLRDVGLDSGDLSEVSPAEASAGKGHVHVLAVAPENPPTHRERQLVVNGVELRVAKDALNPQALVDFWKAFQDDRTELKADADELFKCRELLYPNLPEDVVQHCYYRWGGIPRYVLDDALVDDQQEFLENAMVRVDLDWLLGVSRKLNVNDPQAHNLLHYHAGEDFSNDYVEFASGHVVQEVYQRLYRKDKSRLLEFLAVPDEDNALAVLRGQLLEQHANSGGTVRIRHVDDSSEGSVGYDEIYDIYVSEGGYDDGEGERGDNNDMSNDEDGSEYCCDSEAGRWGYY</sequence>
<dbReference type="InterPro" id="IPR052980">
    <property type="entry name" value="Crinkler_effector"/>
</dbReference>
<comment type="caution">
    <text evidence="2">The sequence shown here is derived from an EMBL/GenBank/DDBJ whole genome shotgun (WGS) entry which is preliminary data.</text>
</comment>
<accession>A0AAD9LSH8</accession>